<gene>
    <name evidence="2" type="ORF">DI551_01665</name>
</gene>
<evidence type="ECO:0000256" key="1">
    <source>
        <dbReference type="SAM" id="MobiDB-lite"/>
    </source>
</evidence>
<dbReference type="Proteomes" id="UP000249417">
    <property type="component" value="Unassembled WGS sequence"/>
</dbReference>
<dbReference type="Pfam" id="PF03646">
    <property type="entry name" value="FlaG"/>
    <property type="match status" value="1"/>
</dbReference>
<dbReference type="Gene3D" id="3.30.160.170">
    <property type="entry name" value="FlaG-like"/>
    <property type="match status" value="1"/>
</dbReference>
<dbReference type="InterPro" id="IPR005186">
    <property type="entry name" value="FlaG"/>
</dbReference>
<evidence type="ECO:0008006" key="4">
    <source>
        <dbReference type="Google" id="ProtNLM"/>
    </source>
</evidence>
<accession>A0A2W5N5R9</accession>
<evidence type="ECO:0000313" key="2">
    <source>
        <dbReference type="EMBL" id="PZQ48484.1"/>
    </source>
</evidence>
<proteinExistence type="predicted"/>
<dbReference type="SUPFAM" id="SSF160214">
    <property type="entry name" value="FlaG-like"/>
    <property type="match status" value="1"/>
</dbReference>
<sequence length="146" mass="15769">MLEAVNSVLSNVQYTRAAAEQQSVLNSYAANPERVQQATTVAPYISLYIKVDNNFDRAILQIRDTDTGDVVRQIPTETQLEAYRRAQTSNAVRPSEPQDVVDVVTPDSAKEDVPVVATSTPESTSAPAEAAPAPQVQQPVSIDTEA</sequence>
<protein>
    <recommendedName>
        <fullName evidence="4">Flagellar protein FlaG</fullName>
    </recommendedName>
</protein>
<evidence type="ECO:0000313" key="3">
    <source>
        <dbReference type="Proteomes" id="UP000249417"/>
    </source>
</evidence>
<dbReference type="EMBL" id="QFQB01000005">
    <property type="protein sequence ID" value="PZQ48484.1"/>
    <property type="molecule type" value="Genomic_DNA"/>
</dbReference>
<feature type="compositionally biased region" description="Low complexity" evidence="1">
    <location>
        <begin position="114"/>
        <end position="140"/>
    </location>
</feature>
<organism evidence="2 3">
    <name type="scientific">Micavibrio aeruginosavorus</name>
    <dbReference type="NCBI Taxonomy" id="349221"/>
    <lineage>
        <taxon>Bacteria</taxon>
        <taxon>Pseudomonadati</taxon>
        <taxon>Bdellovibrionota</taxon>
        <taxon>Bdellovibrionia</taxon>
        <taxon>Bdellovibrionales</taxon>
        <taxon>Pseudobdellovibrionaceae</taxon>
        <taxon>Micavibrio</taxon>
    </lineage>
</organism>
<comment type="caution">
    <text evidence="2">The sequence shown here is derived from an EMBL/GenBank/DDBJ whole genome shotgun (WGS) entry which is preliminary data.</text>
</comment>
<dbReference type="AlphaFoldDB" id="A0A2W5N5R9"/>
<reference evidence="2 3" key="1">
    <citation type="submission" date="2017-08" db="EMBL/GenBank/DDBJ databases">
        <title>Infants hospitalized years apart are colonized by the same room-sourced microbial strains.</title>
        <authorList>
            <person name="Brooks B."/>
            <person name="Olm M.R."/>
            <person name="Firek B.A."/>
            <person name="Baker R."/>
            <person name="Thomas B.C."/>
            <person name="Morowitz M.J."/>
            <person name="Banfield J.F."/>
        </authorList>
    </citation>
    <scope>NUCLEOTIDE SEQUENCE [LARGE SCALE GENOMIC DNA]</scope>
    <source>
        <strain evidence="2">S2_005_002_R2_29</strain>
    </source>
</reference>
<feature type="region of interest" description="Disordered" evidence="1">
    <location>
        <begin position="105"/>
        <end position="146"/>
    </location>
</feature>
<dbReference type="InterPro" id="IPR035924">
    <property type="entry name" value="FlaG-like_sf"/>
</dbReference>
<name>A0A2W5N5R9_9BACT</name>